<organism evidence="2 3">
    <name type="scientific">Pseudomonas brassicae</name>
    <dbReference type="NCBI Taxonomy" id="2708063"/>
    <lineage>
        <taxon>Bacteria</taxon>
        <taxon>Pseudomonadati</taxon>
        <taxon>Pseudomonadota</taxon>
        <taxon>Gammaproteobacteria</taxon>
        <taxon>Pseudomonadales</taxon>
        <taxon>Pseudomonadaceae</taxon>
        <taxon>Pseudomonas</taxon>
    </lineage>
</organism>
<dbReference type="Gene3D" id="2.130.10.10">
    <property type="entry name" value="YVTN repeat-like/Quinoprotein amine dehydrogenase"/>
    <property type="match status" value="2"/>
</dbReference>
<evidence type="ECO:0000313" key="3">
    <source>
        <dbReference type="Proteomes" id="UP000482634"/>
    </source>
</evidence>
<dbReference type="RefSeq" id="WP_163946233.1">
    <property type="nucleotide sequence ID" value="NZ_JAAHBU010000194.1"/>
</dbReference>
<keyword evidence="1" id="KW-0313">Glucose metabolism</keyword>
<dbReference type="GO" id="GO:0006006">
    <property type="term" value="P:glucose metabolic process"/>
    <property type="evidence" value="ECO:0007669"/>
    <property type="project" value="UniProtKB-KW"/>
</dbReference>
<name>A0A6B3NXA2_9PSED</name>
<dbReference type="PANTHER" id="PTHR30344:SF1">
    <property type="entry name" value="6-PHOSPHOGLUCONOLACTONASE"/>
    <property type="match status" value="1"/>
</dbReference>
<dbReference type="AlphaFoldDB" id="A0A6B3NXA2"/>
<reference evidence="2 3" key="1">
    <citation type="submission" date="2020-02" db="EMBL/GenBank/DDBJ databases">
        <title>Broccoli isolated Pseudomonas sp.</title>
        <authorList>
            <person name="Fujikawa T."/>
            <person name="Sawada H."/>
        </authorList>
    </citation>
    <scope>NUCLEOTIDE SEQUENCE [LARGE SCALE GENOMIC DNA]</scope>
    <source>
        <strain evidence="2 3">MAFF212427</strain>
    </source>
</reference>
<dbReference type="SUPFAM" id="SSF75011">
    <property type="entry name" value="3-carboxy-cis,cis-mucoante lactonizing enzyme"/>
    <property type="match status" value="1"/>
</dbReference>
<evidence type="ECO:0000313" key="2">
    <source>
        <dbReference type="EMBL" id="NER64908.1"/>
    </source>
</evidence>
<accession>A0A6B3NXA2</accession>
<keyword evidence="3" id="KW-1185">Reference proteome</keyword>
<proteinExistence type="predicted"/>
<comment type="caution">
    <text evidence="2">The sequence shown here is derived from an EMBL/GenBank/DDBJ whole genome shotgun (WGS) entry which is preliminary data.</text>
</comment>
<dbReference type="EMBL" id="JAAHBU010000194">
    <property type="protein sequence ID" value="NER64908.1"/>
    <property type="molecule type" value="Genomic_DNA"/>
</dbReference>
<evidence type="ECO:0000256" key="1">
    <source>
        <dbReference type="ARBA" id="ARBA00022526"/>
    </source>
</evidence>
<dbReference type="Proteomes" id="UP000482634">
    <property type="component" value="Unassembled WGS sequence"/>
</dbReference>
<dbReference type="InterPro" id="IPR050282">
    <property type="entry name" value="Cycloisomerase_2"/>
</dbReference>
<dbReference type="GO" id="GO:0017057">
    <property type="term" value="F:6-phosphogluconolactonase activity"/>
    <property type="evidence" value="ECO:0007669"/>
    <property type="project" value="TreeGrafter"/>
</dbReference>
<keyword evidence="1" id="KW-0119">Carbohydrate metabolism</keyword>
<dbReference type="PANTHER" id="PTHR30344">
    <property type="entry name" value="6-PHOSPHOGLUCONOLACTONASE-RELATED"/>
    <property type="match status" value="1"/>
</dbReference>
<protein>
    <submittedName>
        <fullName evidence="2">Lactonase family protein</fullName>
    </submittedName>
</protein>
<dbReference type="InterPro" id="IPR015943">
    <property type="entry name" value="WD40/YVTN_repeat-like_dom_sf"/>
</dbReference>
<gene>
    <name evidence="2" type="ORF">G3436_14790</name>
</gene>
<sequence>MAGLGTLTDMALSRDGKSLYAVSGSNILNLEIAGDGTLRLSQTTAGGDTLKGIALSDDGTQVYVTTQVSGLRVFARDTATGQLDPTIQQRLDEGTLKSSRFNTVTSVGDYVFIVSDPSSLVADDTLTVLKRNANGSLAVVDLGWALTGAARSVTTRHGLAASAEGQTIYLSDQTRGVIQTFHLSADGLVLQDTLSLAQANSVRLSADGKQLYASSANGSLNLYAVGANGALSFVASQAVSGAREVGLSADGKAVLVVGEGLSRFSSVQTYINGSQIAFTAPLRLSDANLDRLAGVPATTPAPA</sequence>